<dbReference type="EMBL" id="MRZV01000463">
    <property type="protein sequence ID" value="PIK49493.1"/>
    <property type="molecule type" value="Genomic_DNA"/>
</dbReference>
<dbReference type="Proteomes" id="UP000230750">
    <property type="component" value="Unassembled WGS sequence"/>
</dbReference>
<proteinExistence type="predicted"/>
<feature type="compositionally biased region" description="Basic and acidic residues" evidence="1">
    <location>
        <begin position="404"/>
        <end position="419"/>
    </location>
</feature>
<dbReference type="PANTHER" id="PTHR33066:SF2">
    <property type="entry name" value="FILAGGRIN-2-LIKE"/>
    <property type="match status" value="1"/>
</dbReference>
<feature type="compositionally biased region" description="Low complexity" evidence="1">
    <location>
        <begin position="391"/>
        <end position="403"/>
    </location>
</feature>
<evidence type="ECO:0000256" key="1">
    <source>
        <dbReference type="SAM" id="MobiDB-lite"/>
    </source>
</evidence>
<feature type="compositionally biased region" description="Basic and acidic residues" evidence="1">
    <location>
        <begin position="253"/>
        <end position="266"/>
    </location>
</feature>
<feature type="compositionally biased region" description="Basic and acidic residues" evidence="1">
    <location>
        <begin position="223"/>
        <end position="235"/>
    </location>
</feature>
<dbReference type="AlphaFoldDB" id="A0A2G8KNB0"/>
<reference evidence="2 3" key="1">
    <citation type="journal article" date="2017" name="PLoS Biol.">
        <title>The sea cucumber genome provides insights into morphological evolution and visceral regeneration.</title>
        <authorList>
            <person name="Zhang X."/>
            <person name="Sun L."/>
            <person name="Yuan J."/>
            <person name="Sun Y."/>
            <person name="Gao Y."/>
            <person name="Zhang L."/>
            <person name="Li S."/>
            <person name="Dai H."/>
            <person name="Hamel J.F."/>
            <person name="Liu C."/>
            <person name="Yu Y."/>
            <person name="Liu S."/>
            <person name="Lin W."/>
            <person name="Guo K."/>
            <person name="Jin S."/>
            <person name="Xu P."/>
            <person name="Storey K.B."/>
            <person name="Huan P."/>
            <person name="Zhang T."/>
            <person name="Zhou Y."/>
            <person name="Zhang J."/>
            <person name="Lin C."/>
            <person name="Li X."/>
            <person name="Xing L."/>
            <person name="Huo D."/>
            <person name="Sun M."/>
            <person name="Wang L."/>
            <person name="Mercier A."/>
            <person name="Li F."/>
            <person name="Yang H."/>
            <person name="Xiang J."/>
        </authorList>
    </citation>
    <scope>NUCLEOTIDE SEQUENCE [LARGE SCALE GENOMIC DNA]</scope>
    <source>
        <strain evidence="2">Shaxun</strain>
        <tissue evidence="2">Muscle</tissue>
    </source>
</reference>
<organism evidence="2 3">
    <name type="scientific">Stichopus japonicus</name>
    <name type="common">Sea cucumber</name>
    <dbReference type="NCBI Taxonomy" id="307972"/>
    <lineage>
        <taxon>Eukaryota</taxon>
        <taxon>Metazoa</taxon>
        <taxon>Echinodermata</taxon>
        <taxon>Eleutherozoa</taxon>
        <taxon>Echinozoa</taxon>
        <taxon>Holothuroidea</taxon>
        <taxon>Aspidochirotacea</taxon>
        <taxon>Aspidochirotida</taxon>
        <taxon>Stichopodidae</taxon>
        <taxon>Apostichopus</taxon>
    </lineage>
</organism>
<comment type="caution">
    <text evidence="2">The sequence shown here is derived from an EMBL/GenBank/DDBJ whole genome shotgun (WGS) entry which is preliminary data.</text>
</comment>
<dbReference type="OrthoDB" id="2897838at2759"/>
<feature type="region of interest" description="Disordered" evidence="1">
    <location>
        <begin position="115"/>
        <end position="329"/>
    </location>
</feature>
<evidence type="ECO:0000313" key="3">
    <source>
        <dbReference type="Proteomes" id="UP000230750"/>
    </source>
</evidence>
<dbReference type="PANTHER" id="PTHR33066">
    <property type="entry name" value="INTEGRASE_SAM-LIKE_N DOMAIN-CONTAINING PROTEIN"/>
    <property type="match status" value="1"/>
</dbReference>
<accession>A0A2G8KNB0</accession>
<evidence type="ECO:0000313" key="2">
    <source>
        <dbReference type="EMBL" id="PIK49493.1"/>
    </source>
</evidence>
<sequence length="597" mass="65562">MGNYHRGQVGVGYYRKWLQNRIHLQPTLRGRRKANTDTHGPRPKIGSRGGDCGPAGQAGSYRGAGGDGTPLPVVLLSHTKTGRNLASHLKPQTPQPKVCQAKTIPHGKPTCCLTPSQKGHVGGDRRPKGRLLTHSNAQGASPLRSLPLRRQRLPLQVPPVRALHRPEGIHQSSRSDSLLSKKEGSYPIRVPRRLASSRQLTVGDSRQRLQDSQYPPGAGVDSQRGEVPTDPHPDHPVPGGNNRFYNRGCQTVTREDRLSRGYHEPYPDQSDITIPYLAPGPRAHGEHGRPRQPLQVTHASPAAAPSTVPRLQRPAHDHTDQQVGRSHATPTVVEHTEALEPGSSLYLQPPDDLGHNRRLALGMGRPLGQSNSLGNVVSTGTVPPHQRPRNAGSSAGSGSLPHSSPEHPGHHLLRQHDGGGLHQQTGRHQIRQVVPSGMGSTHHSLRFRHGPTSLTHSRKGQCDGRRPIQGTSRPNEWTLSQQTCDRIFLRFGRPLIDLFARGDNNRLPTFCSRGFHPQAFHIDAMSLSWDGLDAYLFPPLCMISQVLRKIRSSRGDSSWWPPFGHADLGSGRSSNSSRTYQQSFQTRPICCPRDGER</sequence>
<feature type="region of interest" description="Disordered" evidence="1">
    <location>
        <begin position="28"/>
        <end position="67"/>
    </location>
</feature>
<feature type="region of interest" description="Disordered" evidence="1">
    <location>
        <begin position="356"/>
        <end position="474"/>
    </location>
</feature>
<protein>
    <submittedName>
        <fullName evidence="2">Uncharacterized protein</fullName>
    </submittedName>
</protein>
<keyword evidence="3" id="KW-1185">Reference proteome</keyword>
<name>A0A2G8KNB0_STIJA</name>
<gene>
    <name evidence="2" type="ORF">BSL78_13641</name>
</gene>
<feature type="compositionally biased region" description="Polar residues" evidence="1">
    <location>
        <begin position="368"/>
        <end position="381"/>
    </location>
</feature>